<dbReference type="Bgee" id="ENSG00000184494">
    <property type="expression patterns" value="Expressed in placenta and 4 other cell types or tissues"/>
</dbReference>
<dbReference type="Ensembl" id="ENST00000460116.5">
    <property type="protein sequence ID" value="ENSP00000435814.1"/>
    <property type="gene ID" value="ENSG00000234343.6"/>
</dbReference>
<proteinExistence type="predicted"/>
<keyword evidence="3" id="KW-1185">Reference proteome</keyword>
<accession>A0A0G2JKS5</accession>
<keyword evidence="1" id="KW-0472">Membrane</keyword>
<dbReference type="Proteomes" id="UP000005640">
    <property type="component" value="Unplaced"/>
</dbReference>
<dbReference type="Ensembl" id="ENST00000495201.5">
    <property type="protein sequence ID" value="ENSP00000435525.1"/>
    <property type="gene ID" value="ENSG00000228691.6"/>
</dbReference>
<evidence type="ECO:0000313" key="2">
    <source>
        <dbReference type="Ensembl" id="ENSP00000435814.1"/>
    </source>
</evidence>
<keyword evidence="1" id="KW-1133">Transmembrane helix</keyword>
<name>A0A0G2JKS5_HUMAN</name>
<sequence>MTGERPSTALPDRRWGPRILGFWGGCRVWVFAAIFLLLSLAASWSKAENDFGLAAHGLLQRSLSMMGMSPMG</sequence>
<organism evidence="2 3">
    <name type="scientific">Homo sapiens</name>
    <name type="common">Human</name>
    <dbReference type="NCBI Taxonomy" id="9606"/>
    <lineage>
        <taxon>Eukaryota</taxon>
        <taxon>Metazoa</taxon>
        <taxon>Chordata</taxon>
        <taxon>Craniata</taxon>
        <taxon>Vertebrata</taxon>
        <taxon>Euteleostomi</taxon>
        <taxon>Mammalia</taxon>
        <taxon>Eutheria</taxon>
        <taxon>Euarchontoglires</taxon>
        <taxon>Primates</taxon>
        <taxon>Haplorrhini</taxon>
        <taxon>Catarrhini</taxon>
        <taxon>Hominidae</taxon>
        <taxon>Homo</taxon>
    </lineage>
</organism>
<dbReference type="OrthoDB" id="2739686at2759"/>
<evidence type="ECO:0000256" key="1">
    <source>
        <dbReference type="SAM" id="Phobius"/>
    </source>
</evidence>
<reference evidence="2" key="1">
    <citation type="submission" date="2025-05" db="UniProtKB">
        <authorList>
            <consortium name="Ensembl"/>
        </authorList>
    </citation>
    <scope>IDENTIFICATION</scope>
</reference>
<dbReference type="ChiTaRS" id="NEU1">
    <property type="organism name" value="human"/>
</dbReference>
<dbReference type="Ensembl" id="ENST00000477637.2">
    <property type="protein sequence ID" value="ENSP00000432761.1"/>
    <property type="gene ID" value="ENSG00000227315.7"/>
</dbReference>
<dbReference type="AlphaFoldDB" id="A0A0G2JKS5"/>
<dbReference type="Ensembl" id="ENST00000473226.5">
    <property type="protein sequence ID" value="ENSP00000434436.1"/>
    <property type="gene ID" value="ENSG00000184494.8"/>
</dbReference>
<feature type="transmembrane region" description="Helical" evidence="1">
    <location>
        <begin position="20"/>
        <end position="41"/>
    </location>
</feature>
<dbReference type="Ensembl" id="ENST00000487340.5">
    <property type="protein sequence ID" value="ENSP00000432864.1"/>
    <property type="gene ID" value="ENSG00000223957.6"/>
</dbReference>
<dbReference type="Ensembl" id="ENST00000465061.5">
    <property type="protein sequence ID" value="ENSP00000436207.1"/>
    <property type="gene ID" value="ENSG00000234846.7"/>
</dbReference>
<evidence type="ECO:0000313" key="3">
    <source>
        <dbReference type="Proteomes" id="UP000005640"/>
    </source>
</evidence>
<dbReference type="Ensembl" id="ENST00000473255.5">
    <property type="protein sequence ID" value="ENSP00000432995.1"/>
    <property type="gene ID" value="ENSG00000227129.6"/>
</dbReference>
<dbReference type="HGNC" id="HGNC:7758">
    <property type="gene designation" value="NEU1"/>
</dbReference>
<protein>
    <submittedName>
        <fullName evidence="2">Neuraminidase 1</fullName>
    </submittedName>
</protein>
<keyword evidence="1" id="KW-0812">Transmembrane</keyword>
<gene>
    <name evidence="2" type="primary">NEU1</name>
</gene>